<name>M7ZKC3_TRIUA</name>
<dbReference type="EMBL" id="KD202213">
    <property type="protein sequence ID" value="EMS52800.1"/>
    <property type="molecule type" value="Genomic_DNA"/>
</dbReference>
<dbReference type="AlphaFoldDB" id="M7ZKC3"/>
<dbReference type="Gene3D" id="1.25.10.10">
    <property type="entry name" value="Leucine-rich Repeat Variant"/>
    <property type="match status" value="1"/>
</dbReference>
<reference evidence="1" key="1">
    <citation type="journal article" date="2013" name="Nature">
        <title>Draft genome of the wheat A-genome progenitor Triticum urartu.</title>
        <authorList>
            <person name="Ling H.Q."/>
            <person name="Zhao S."/>
            <person name="Liu D."/>
            <person name="Wang J."/>
            <person name="Sun H."/>
            <person name="Zhang C."/>
            <person name="Fan H."/>
            <person name="Li D."/>
            <person name="Dong L."/>
            <person name="Tao Y."/>
            <person name="Gao C."/>
            <person name="Wu H."/>
            <person name="Li Y."/>
            <person name="Cui Y."/>
            <person name="Guo X."/>
            <person name="Zheng S."/>
            <person name="Wang B."/>
            <person name="Yu K."/>
            <person name="Liang Q."/>
            <person name="Yang W."/>
            <person name="Lou X."/>
            <person name="Chen J."/>
            <person name="Feng M."/>
            <person name="Jian J."/>
            <person name="Zhang X."/>
            <person name="Luo G."/>
            <person name="Jiang Y."/>
            <person name="Liu J."/>
            <person name="Wang Z."/>
            <person name="Sha Y."/>
            <person name="Zhang B."/>
            <person name="Wu H."/>
            <person name="Tang D."/>
            <person name="Shen Q."/>
            <person name="Xue P."/>
            <person name="Zou S."/>
            <person name="Wang X."/>
            <person name="Liu X."/>
            <person name="Wang F."/>
            <person name="Yang Y."/>
            <person name="An X."/>
            <person name="Dong Z."/>
            <person name="Zhang K."/>
            <person name="Zhang X."/>
            <person name="Luo M.C."/>
            <person name="Dvorak J."/>
            <person name="Tong Y."/>
            <person name="Wang J."/>
            <person name="Yang H."/>
            <person name="Li Z."/>
            <person name="Wang D."/>
            <person name="Zhang A."/>
            <person name="Wang J."/>
        </authorList>
    </citation>
    <scope>NUCLEOTIDE SEQUENCE</scope>
</reference>
<dbReference type="InterPro" id="IPR011989">
    <property type="entry name" value="ARM-like"/>
</dbReference>
<proteinExistence type="predicted"/>
<accession>M7ZKC3</accession>
<gene>
    <name evidence="1" type="ORF">TRIUR3_11487</name>
</gene>
<sequence length="429" mass="47868">MATIAETNNLLDEMLSAHQKELLDELKGAVFEKFEEDIEEVWEQASVNRLAIECLEQGDFGKGQYMDEHEDGHHKMTFPQWKPKFHKLEFPIFDGFEDAIDIDRDELLRQNSSAYAQALNIAVRGLHRMGALFSHLAMSITSGLIDDDTISVLFGIFWPLLEKLSQSSHMENTSLSTAACRSLSSAIHSCAANMIEEFGHKEEYSVVCVRTIETFSSAASLSNLNSSYTCDQEPDLIEAYANFTSAFIRCCQKEAIVASRSLLELSFQKAAICSTAMHRGAALAAISYMSCFFDASLTDVLESPECPSDESRGVVLVQILARCGEGLMSNVFYALLGVSALSRVSSLPSEYLRQGEAEMIIPLWLKVLQDAASDYLHSRTGDNCRNHPGYMQGKGGRTLKRVIRDFAESHRNVPTPYIDSRWGCRQQFS</sequence>
<dbReference type="STRING" id="4572.M7ZKC3"/>
<dbReference type="GO" id="GO:0005737">
    <property type="term" value="C:cytoplasm"/>
    <property type="evidence" value="ECO:0007669"/>
    <property type="project" value="TreeGrafter"/>
</dbReference>
<dbReference type="OMA" id="SERTNCK"/>
<evidence type="ECO:0000313" key="1">
    <source>
        <dbReference type="EMBL" id="EMS52800.1"/>
    </source>
</evidence>
<dbReference type="PANTHER" id="PTHR12363:SF44">
    <property type="entry name" value="ARM REPEAT SUPERFAMILY PROTEIN"/>
    <property type="match status" value="1"/>
</dbReference>
<dbReference type="PANTHER" id="PTHR12363">
    <property type="entry name" value="TRANSPORTIN 3 AND IMPORTIN 13"/>
    <property type="match status" value="1"/>
</dbReference>
<dbReference type="InterPro" id="IPR051345">
    <property type="entry name" value="Importin_beta-like_NTR"/>
</dbReference>
<dbReference type="GO" id="GO:0006606">
    <property type="term" value="P:protein import into nucleus"/>
    <property type="evidence" value="ECO:0007669"/>
    <property type="project" value="TreeGrafter"/>
</dbReference>
<organism evidence="1">
    <name type="scientific">Triticum urartu</name>
    <name type="common">Red wild einkorn</name>
    <name type="synonym">Crithodium urartu</name>
    <dbReference type="NCBI Taxonomy" id="4572"/>
    <lineage>
        <taxon>Eukaryota</taxon>
        <taxon>Viridiplantae</taxon>
        <taxon>Streptophyta</taxon>
        <taxon>Embryophyta</taxon>
        <taxon>Tracheophyta</taxon>
        <taxon>Spermatophyta</taxon>
        <taxon>Magnoliopsida</taxon>
        <taxon>Liliopsida</taxon>
        <taxon>Poales</taxon>
        <taxon>Poaceae</taxon>
        <taxon>BOP clade</taxon>
        <taxon>Pooideae</taxon>
        <taxon>Triticodae</taxon>
        <taxon>Triticeae</taxon>
        <taxon>Triticinae</taxon>
        <taxon>Triticum</taxon>
    </lineage>
</organism>
<protein>
    <submittedName>
        <fullName evidence="1">Uncharacterized protein</fullName>
    </submittedName>
</protein>
<dbReference type="eggNOG" id="KOG2022">
    <property type="taxonomic scope" value="Eukaryota"/>
</dbReference>